<proteinExistence type="predicted"/>
<dbReference type="Pfam" id="PF13332">
    <property type="entry name" value="Fil_haemagg_2"/>
    <property type="match status" value="3"/>
</dbReference>
<protein>
    <recommendedName>
        <fullName evidence="3">Filamentous hemagglutinin</fullName>
    </recommendedName>
</protein>
<sequence>MDLNAPHKRLGDGFYEQRLVREQLSELTGHSSSGASDDSVYKELLTNGASAAHEFGLRPGIGLSADQVARLTSDIVWMVSENVQLPDGRVETVLVPKVYVAHAGKDAVKAGGALVTGDGVSINVTESIANLGGVIDGGSGRTVLVAGRDIVNSGGTIAGGSVSIKAGGDVRNESLTVKESWATSQNGGSHTSLSDPAGIVATGDLVIEAGRDLVDLAGKITAGNAFITAGNDIRFDTIKTGSTYESQISGYTQNDSSIKHELSQINIGGDLGMKAGGSLNLTGTQVAIRASGSGTGWLSAGKDVNIAAVVNEVNTSQYNDPSSKMHDRQVHQNQTVVGANVASAGDLAVKAGTGGAGSLNIVASGLKAGDALQVSAADDVNLISAQERHLSDTAINRTSSSMLRDKTTQQTDYIDLSKSVAGSLSGNTIAVDAGNDINVRGSFIAGTGDVDLVAGGPVNIVAGINTLTEKHHTEVKESGFLSGGGFGISYGERTTTTDQARDATTQSMDARSMVGSVDGNLNIKASKAVIIRLSCDRLTLSCDPKQTFRSRVLERRLAIAQVAMISAQDSFGRWQK</sequence>
<dbReference type="GO" id="GO:0003824">
    <property type="term" value="F:catalytic activity"/>
    <property type="evidence" value="ECO:0007669"/>
    <property type="project" value="UniProtKB-ARBA"/>
</dbReference>
<dbReference type="EMBL" id="CP029343">
    <property type="protein sequence ID" value="AWL06076.1"/>
    <property type="molecule type" value="Genomic_DNA"/>
</dbReference>
<gene>
    <name evidence="1" type="ORF">DIR46_17650</name>
</gene>
<name>A0A2S2DMJ6_9BURK</name>
<evidence type="ECO:0000313" key="2">
    <source>
        <dbReference type="Proteomes" id="UP000245820"/>
    </source>
</evidence>
<dbReference type="RefSeq" id="WP_109346401.1">
    <property type="nucleotide sequence ID" value="NZ_CP029343.1"/>
</dbReference>
<accession>A0A2S2DMJ6</accession>
<dbReference type="Proteomes" id="UP000245820">
    <property type="component" value="Chromosome"/>
</dbReference>
<dbReference type="OrthoDB" id="5666689at2"/>
<evidence type="ECO:0000313" key="1">
    <source>
        <dbReference type="EMBL" id="AWL06076.1"/>
    </source>
</evidence>
<reference evidence="1 2" key="1">
    <citation type="submission" date="2018-05" db="EMBL/GenBank/DDBJ databases">
        <title>Complete genome sequence of Massilia oculi sp. nov. CCUG 43427T (=DSM 26321T), the type strain of M. oculi, and comparison with genome sequences of other Massilia strains.</title>
        <authorList>
            <person name="Zhu B."/>
        </authorList>
    </citation>
    <scope>NUCLEOTIDE SEQUENCE [LARGE SCALE GENOMIC DNA]</scope>
    <source>
        <strain evidence="1 2">CCUG 43427</strain>
    </source>
</reference>
<dbReference type="KEGG" id="mtim:DIR46_17650"/>
<dbReference type="AlphaFoldDB" id="A0A2S2DMJ6"/>
<dbReference type="InterPro" id="IPR025157">
    <property type="entry name" value="Hemagglutinin_rpt"/>
</dbReference>
<keyword evidence="2" id="KW-1185">Reference proteome</keyword>
<organism evidence="1 2">
    <name type="scientific">Massilia oculi</name>
    <dbReference type="NCBI Taxonomy" id="945844"/>
    <lineage>
        <taxon>Bacteria</taxon>
        <taxon>Pseudomonadati</taxon>
        <taxon>Pseudomonadota</taxon>
        <taxon>Betaproteobacteria</taxon>
        <taxon>Burkholderiales</taxon>
        <taxon>Oxalobacteraceae</taxon>
        <taxon>Telluria group</taxon>
        <taxon>Massilia</taxon>
    </lineage>
</organism>
<evidence type="ECO:0008006" key="3">
    <source>
        <dbReference type="Google" id="ProtNLM"/>
    </source>
</evidence>